<feature type="transmembrane region" description="Helical" evidence="5">
    <location>
        <begin position="196"/>
        <end position="217"/>
    </location>
</feature>
<evidence type="ECO:0000313" key="7">
    <source>
        <dbReference type="EMBL" id="KNC53944.1"/>
    </source>
</evidence>
<evidence type="ECO:0000256" key="1">
    <source>
        <dbReference type="ARBA" id="ARBA00004370"/>
    </source>
</evidence>
<dbReference type="GO" id="GO:0016020">
    <property type="term" value="C:membrane"/>
    <property type="evidence" value="ECO:0007669"/>
    <property type="project" value="UniProtKB-SubCell"/>
</dbReference>
<dbReference type="OrthoDB" id="408954at2759"/>
<evidence type="ECO:0000256" key="5">
    <source>
        <dbReference type="SAM" id="Phobius"/>
    </source>
</evidence>
<dbReference type="InterPro" id="IPR050307">
    <property type="entry name" value="Sterol_Desaturase_Related"/>
</dbReference>
<dbReference type="EMBL" id="GL349484">
    <property type="protein sequence ID" value="KNC53944.1"/>
    <property type="molecule type" value="Genomic_DNA"/>
</dbReference>
<feature type="transmembrane region" description="Helical" evidence="5">
    <location>
        <begin position="130"/>
        <end position="149"/>
    </location>
</feature>
<dbReference type="AlphaFoldDB" id="A0A0L0DNQ8"/>
<keyword evidence="2 5" id="KW-0812">Transmembrane</keyword>
<evidence type="ECO:0000256" key="2">
    <source>
        <dbReference type="ARBA" id="ARBA00022692"/>
    </source>
</evidence>
<feature type="transmembrane region" description="Helical" evidence="5">
    <location>
        <begin position="92"/>
        <end position="110"/>
    </location>
</feature>
<dbReference type="GO" id="GO:0008610">
    <property type="term" value="P:lipid biosynthetic process"/>
    <property type="evidence" value="ECO:0007669"/>
    <property type="project" value="InterPro"/>
</dbReference>
<dbReference type="Proteomes" id="UP000054408">
    <property type="component" value="Unassembled WGS sequence"/>
</dbReference>
<dbReference type="OMA" id="FVFICPM"/>
<evidence type="ECO:0000313" key="8">
    <source>
        <dbReference type="Proteomes" id="UP000054408"/>
    </source>
</evidence>
<comment type="subcellular location">
    <subcellularLocation>
        <location evidence="1">Membrane</location>
    </subcellularLocation>
</comment>
<proteinExistence type="predicted"/>
<reference evidence="7 8" key="1">
    <citation type="submission" date="2010-05" db="EMBL/GenBank/DDBJ databases">
        <title>The Genome Sequence of Thecamonas trahens ATCC 50062.</title>
        <authorList>
            <consortium name="The Broad Institute Genome Sequencing Platform"/>
            <person name="Russ C."/>
            <person name="Cuomo C."/>
            <person name="Shea T."/>
            <person name="Young S.K."/>
            <person name="Zeng Q."/>
            <person name="Koehrsen M."/>
            <person name="Haas B."/>
            <person name="Borodovsky M."/>
            <person name="Guigo R."/>
            <person name="Alvarado L."/>
            <person name="Berlin A."/>
            <person name="Bochicchio J."/>
            <person name="Borenstein D."/>
            <person name="Chapman S."/>
            <person name="Chen Z."/>
            <person name="Freedman E."/>
            <person name="Gellesch M."/>
            <person name="Goldberg J."/>
            <person name="Griggs A."/>
            <person name="Gujja S."/>
            <person name="Heilman E."/>
            <person name="Heiman D."/>
            <person name="Hepburn T."/>
            <person name="Howarth C."/>
            <person name="Jen D."/>
            <person name="Larson L."/>
            <person name="Mehta T."/>
            <person name="Park D."/>
            <person name="Pearson M."/>
            <person name="Roberts A."/>
            <person name="Saif S."/>
            <person name="Shenoy N."/>
            <person name="Sisk P."/>
            <person name="Stolte C."/>
            <person name="Sykes S."/>
            <person name="Thomson T."/>
            <person name="Walk T."/>
            <person name="White J."/>
            <person name="Yandava C."/>
            <person name="Burger G."/>
            <person name="Gray M.W."/>
            <person name="Holland P.W.H."/>
            <person name="King N."/>
            <person name="Lang F.B.F."/>
            <person name="Roger A.J."/>
            <person name="Ruiz-Trillo I."/>
            <person name="Lander E."/>
            <person name="Nusbaum C."/>
        </authorList>
    </citation>
    <scope>NUCLEOTIDE SEQUENCE [LARGE SCALE GENOMIC DNA]</scope>
    <source>
        <strain evidence="7 8">ATCC 50062</strain>
    </source>
</reference>
<name>A0A0L0DNQ8_THETB</name>
<dbReference type="InterPro" id="IPR006694">
    <property type="entry name" value="Fatty_acid_hydroxylase"/>
</dbReference>
<keyword evidence="3 5" id="KW-1133">Transmembrane helix</keyword>
<evidence type="ECO:0000256" key="3">
    <source>
        <dbReference type="ARBA" id="ARBA00022989"/>
    </source>
</evidence>
<dbReference type="GO" id="GO:0016491">
    <property type="term" value="F:oxidoreductase activity"/>
    <property type="evidence" value="ECO:0007669"/>
    <property type="project" value="InterPro"/>
</dbReference>
<feature type="transmembrane region" description="Helical" evidence="5">
    <location>
        <begin position="47"/>
        <end position="71"/>
    </location>
</feature>
<evidence type="ECO:0000256" key="4">
    <source>
        <dbReference type="ARBA" id="ARBA00023136"/>
    </source>
</evidence>
<dbReference type="PANTHER" id="PTHR11863">
    <property type="entry name" value="STEROL DESATURASE"/>
    <property type="match status" value="1"/>
</dbReference>
<feature type="domain" description="Fatty acid hydroxylase" evidence="6">
    <location>
        <begin position="135"/>
        <end position="261"/>
    </location>
</feature>
<protein>
    <submittedName>
        <fullName evidence="7">C-5 sterol desaturase</fullName>
    </submittedName>
</protein>
<organism evidence="7 8">
    <name type="scientific">Thecamonas trahens ATCC 50062</name>
    <dbReference type="NCBI Taxonomy" id="461836"/>
    <lineage>
        <taxon>Eukaryota</taxon>
        <taxon>Apusozoa</taxon>
        <taxon>Apusomonadida</taxon>
        <taxon>Apusomonadidae</taxon>
        <taxon>Thecamonas</taxon>
    </lineage>
</organism>
<keyword evidence="8" id="KW-1185">Reference proteome</keyword>
<dbReference type="GO" id="GO:0005506">
    <property type="term" value="F:iron ion binding"/>
    <property type="evidence" value="ECO:0007669"/>
    <property type="project" value="InterPro"/>
</dbReference>
<dbReference type="Pfam" id="PF04116">
    <property type="entry name" value="FA_hydroxylase"/>
    <property type="match status" value="1"/>
</dbReference>
<sequence length="276" mass="32195">MDLLLELADEFVLDSQYAAVANATSASYPWLGEHLVRHALLRQSLSLYFITAIGGLITYLAVASFSYHFIFDKSLMKHPKFKKDQIKLEMQLAIPSIFWMSLITLPFFIIDVRGYAKFYRNVDDYGWGYLVLSIFLFIAFTDCFVYWIHRGLHTPFLYKHVHKPHHRWIVSSPFASHAFHPLDGVAQSLPYHFFPLIFPMHAVLWIVAFTCVNIWTICIHEGLPMPKWWFLNSTAHHTFHHSKFLVNHGQYTTFWDRIGGTYMNPHADDDKPAKAE</sequence>
<dbReference type="RefSeq" id="XP_013754147.1">
    <property type="nucleotide sequence ID" value="XM_013898693.1"/>
</dbReference>
<keyword evidence="4 5" id="KW-0472">Membrane</keyword>
<accession>A0A0L0DNQ8</accession>
<dbReference type="STRING" id="461836.A0A0L0DNQ8"/>
<dbReference type="GeneID" id="25568018"/>
<gene>
    <name evidence="7" type="ORF">AMSG_09588</name>
</gene>
<evidence type="ECO:0000259" key="6">
    <source>
        <dbReference type="Pfam" id="PF04116"/>
    </source>
</evidence>
<dbReference type="eggNOG" id="KOG0872">
    <property type="taxonomic scope" value="Eukaryota"/>
</dbReference>